<dbReference type="GO" id="GO:0070840">
    <property type="term" value="F:dynein complex binding"/>
    <property type="evidence" value="ECO:0007669"/>
    <property type="project" value="InterPro"/>
</dbReference>
<evidence type="ECO:0000259" key="3">
    <source>
        <dbReference type="Pfam" id="PF10473"/>
    </source>
</evidence>
<keyword evidence="6" id="KW-1185">Reference proteome</keyword>
<evidence type="ECO:0000313" key="5">
    <source>
        <dbReference type="EMBL" id="KAI1895683.1"/>
    </source>
</evidence>
<dbReference type="GO" id="GO:0005634">
    <property type="term" value="C:nucleus"/>
    <property type="evidence" value="ECO:0007669"/>
    <property type="project" value="TreeGrafter"/>
</dbReference>
<feature type="region of interest" description="Disordered" evidence="2">
    <location>
        <begin position="1176"/>
        <end position="1221"/>
    </location>
</feature>
<proteinExistence type="predicted"/>
<evidence type="ECO:0000259" key="4">
    <source>
        <dbReference type="Pfam" id="PF10490"/>
    </source>
</evidence>
<reference evidence="5" key="1">
    <citation type="submission" date="2021-01" db="EMBL/GenBank/DDBJ databases">
        <authorList>
            <person name="Zahm M."/>
            <person name="Roques C."/>
            <person name="Cabau C."/>
            <person name="Klopp C."/>
            <person name="Donnadieu C."/>
            <person name="Jouanno E."/>
            <person name="Lampietro C."/>
            <person name="Louis A."/>
            <person name="Herpin A."/>
            <person name="Echchiki A."/>
            <person name="Berthelot C."/>
            <person name="Parey E."/>
            <person name="Roest-Crollius H."/>
            <person name="Braasch I."/>
            <person name="Postlethwait J."/>
            <person name="Bobe J."/>
            <person name="Montfort J."/>
            <person name="Bouchez O."/>
            <person name="Begum T."/>
            <person name="Mejri S."/>
            <person name="Adams A."/>
            <person name="Chen W.-J."/>
            <person name="Guiguen Y."/>
        </authorList>
    </citation>
    <scope>NUCLEOTIDE SEQUENCE</scope>
    <source>
        <tissue evidence="5">Blood</tissue>
    </source>
</reference>
<dbReference type="EMBL" id="JAERUA010000009">
    <property type="protein sequence ID" value="KAI1895683.1"/>
    <property type="molecule type" value="Genomic_DNA"/>
</dbReference>
<gene>
    <name evidence="5" type="ORF">AGOR_G00108750</name>
</gene>
<feature type="coiled-coil region" evidence="1">
    <location>
        <begin position="340"/>
        <end position="805"/>
    </location>
</feature>
<comment type="caution">
    <text evidence="5">The sequence shown here is derived from an EMBL/GenBank/DDBJ whole genome shotgun (WGS) entry which is preliminary data.</text>
</comment>
<dbReference type="SUPFAM" id="SSF57997">
    <property type="entry name" value="Tropomyosin"/>
    <property type="match status" value="1"/>
</dbReference>
<dbReference type="GO" id="GO:0051310">
    <property type="term" value="P:metaphase chromosome alignment"/>
    <property type="evidence" value="ECO:0007669"/>
    <property type="project" value="TreeGrafter"/>
</dbReference>
<dbReference type="Pfam" id="PF10473">
    <property type="entry name" value="CENP-F_leu_zip"/>
    <property type="match status" value="2"/>
</dbReference>
<name>A0A8T3DEM8_9TELE</name>
<dbReference type="PANTHER" id="PTHR18874:SF10">
    <property type="entry name" value="CENTROMERE PROTEIN F"/>
    <property type="match status" value="1"/>
</dbReference>
<dbReference type="GO" id="GO:0000922">
    <property type="term" value="C:spindle pole"/>
    <property type="evidence" value="ECO:0007669"/>
    <property type="project" value="TreeGrafter"/>
</dbReference>
<dbReference type="Pfam" id="PF10490">
    <property type="entry name" value="CENP-F_C_Rb_bdg"/>
    <property type="match status" value="1"/>
</dbReference>
<evidence type="ECO:0000313" key="6">
    <source>
        <dbReference type="Proteomes" id="UP000829720"/>
    </source>
</evidence>
<dbReference type="InterPro" id="IPR019513">
    <property type="entry name" value="Centromere_CenpF_leu-rich_rpt"/>
</dbReference>
<dbReference type="GO" id="GO:0000775">
    <property type="term" value="C:chromosome, centromeric region"/>
    <property type="evidence" value="ECO:0007669"/>
    <property type="project" value="InterPro"/>
</dbReference>
<feature type="compositionally biased region" description="Polar residues" evidence="2">
    <location>
        <begin position="1315"/>
        <end position="1327"/>
    </location>
</feature>
<feature type="coiled-coil region" evidence="1">
    <location>
        <begin position="149"/>
        <end position="226"/>
    </location>
</feature>
<feature type="compositionally biased region" description="Polar residues" evidence="2">
    <location>
        <begin position="1335"/>
        <end position="1345"/>
    </location>
</feature>
<keyword evidence="1" id="KW-0175">Coiled coil</keyword>
<dbReference type="PANTHER" id="PTHR18874">
    <property type="entry name" value="CMF/LEK/CENP CELL DIVISION-RELATED"/>
    <property type="match status" value="1"/>
</dbReference>
<dbReference type="InterPro" id="IPR043513">
    <property type="entry name" value="Cenp-F"/>
</dbReference>
<dbReference type="InterPro" id="IPR018302">
    <property type="entry name" value="CenpF/LEK1_Rb-prot-bd"/>
</dbReference>
<dbReference type="Gene3D" id="1.20.5.340">
    <property type="match status" value="1"/>
</dbReference>
<dbReference type="GO" id="GO:0042803">
    <property type="term" value="F:protein homodimerization activity"/>
    <property type="evidence" value="ECO:0007669"/>
    <property type="project" value="InterPro"/>
</dbReference>
<sequence>MELHQKLAQLQDELDTFREQYGNLLLQVSEQQSLIEQLQLEQGEGLTKAGFQECHQKRRSSIVNISITNEDDSGELKFKCEDVSLDLLHGSDLFEEPSVECCVAPCKKASLGNKHECLPVKQQIAANPEQLSGDHIDPLSVEEELHLKSVELEELSHAFEEAVRTLEEQMEAQRQASKTEIEDLKFLLENAQNNLDQLQQQHAFEVKNWQQKLVGLRLEMDDKLAEERHHSVVLYSELEAARLQTQGLDISSQSICVDNEFLLQPQMVEELKTECVAECTTSITPSSVNTNTALDSFLPDDLHDGKIVTENLEENKGTVQKLHEELQTLRCHLEVFTSEIASKKNLCSEMEDKMHKMEREKATSIEQLNATLREKRQLSVHIAELEEEVGSLKLQLQTSKCQLTDVMEMLEALEIAKGSWDDKFFQLESELKRVRSEKANLEKHILSMEADLDVMQEQKQKLETELGASKKVAANFEELLSVATTERQQLKQELLSCTEDKQNMDQSLSEWKGKAEQLEKNRREARELIKILEEDVLRGKKESDIAHSNLDGLRKEKEQLLQQFQILEQTIGLLNGDKEDLMKELSQFKEEQCAVLRNSENMESKIQILEEEKSKLCQTLESSLVEKGEIASRLNSTQEEVTQMRAGIEKLKVRIEADERKKRHMRELLKAAQRKADSLQDNIEKLEREKEMTEQNLEDAVIQVETAKAEVEDLDTEKAELTKRIEQVTTELNSLQVEKQKLEKELVEKNEQLEQLQRSALSASANLERVEMEVGEAERKQKDAVEELRSQMSVLDSQLQARQTELESAHLKEQDLASQLSSYDTENTTLSLRLQEAEKLNTDLRMVNSSLKEECEVKEDEMKKCKENTEKLQQQVAELQTIRQVAEEKLLLFEGEKKELQMEKMQLQSVATEFEQTTQAQSAEIKDTKATIANLESNVKQLEETLEATKMMNAELAEKMNTLQDANLRLQREIVEARRHVEEKHVTFEQEQLTSELQSLQQQAENYKSSLEALVLEKEELKKNLSCMQENLTQEIQEKEATHKEMLNKVQQQVDELHSRVTSLSKEKDAALSKMNLWMTSCKKLEKEKQALLEENEQQGTLITTLKNSQKQGLLSGDSSCKVEDLLAEITELKEALEDKSREADEGVDKYCSLMVSMHKLEETNESLKNKIAQLTRGRKSMMKTSPNTPAPENKPDEEERKEDGQSQASAKRQWAGMPEVDNATFKTQEALHQISKRIRAGMATPSAEDEEFRPEGLPELVQRGFADIPLGEMSPFIMRRTTVQRCSPRIAARRSGSKSADASCLSPKTPAEGSKQQKNQEATSLRTPIGTVSGVLTTVGNSPRSKAFESPKSNTEGRKGRKSLSHKKTPEQSEKHRQLITPAKQDENCQVQ</sequence>
<protein>
    <recommendedName>
        <fullName evidence="7">Centromere protein F</fullName>
    </recommendedName>
</protein>
<dbReference type="GO" id="GO:0000278">
    <property type="term" value="P:mitotic cell cycle"/>
    <property type="evidence" value="ECO:0007669"/>
    <property type="project" value="TreeGrafter"/>
</dbReference>
<dbReference type="Proteomes" id="UP000829720">
    <property type="component" value="Unassembled WGS sequence"/>
</dbReference>
<evidence type="ECO:0008006" key="7">
    <source>
        <dbReference type="Google" id="ProtNLM"/>
    </source>
</evidence>
<feature type="compositionally biased region" description="Basic and acidic residues" evidence="2">
    <location>
        <begin position="1194"/>
        <end position="1205"/>
    </location>
</feature>
<feature type="domain" description="Kinetochore protein Cenp-F/LEK1 Rb protein-binding" evidence="4">
    <location>
        <begin position="1248"/>
        <end position="1289"/>
    </location>
</feature>
<dbReference type="SUPFAM" id="SSF90257">
    <property type="entry name" value="Myosin rod fragments"/>
    <property type="match status" value="1"/>
</dbReference>
<feature type="domain" description="Centromere protein Cenp-F leucine-rich repeat-containing" evidence="3">
    <location>
        <begin position="658"/>
        <end position="795"/>
    </location>
</feature>
<dbReference type="OrthoDB" id="10255522at2759"/>
<dbReference type="GO" id="GO:0008017">
    <property type="term" value="F:microtubule binding"/>
    <property type="evidence" value="ECO:0007669"/>
    <property type="project" value="InterPro"/>
</dbReference>
<accession>A0A8T3DEM8</accession>
<feature type="compositionally biased region" description="Basic and acidic residues" evidence="2">
    <location>
        <begin position="1369"/>
        <end position="1378"/>
    </location>
</feature>
<feature type="region of interest" description="Disordered" evidence="2">
    <location>
        <begin position="1282"/>
        <end position="1393"/>
    </location>
</feature>
<feature type="domain" description="Centromere protein Cenp-F leucine-rich repeat-containing" evidence="3">
    <location>
        <begin position="420"/>
        <end position="551"/>
    </location>
</feature>
<organism evidence="5 6">
    <name type="scientific">Albula goreensis</name>
    <dbReference type="NCBI Taxonomy" id="1534307"/>
    <lineage>
        <taxon>Eukaryota</taxon>
        <taxon>Metazoa</taxon>
        <taxon>Chordata</taxon>
        <taxon>Craniata</taxon>
        <taxon>Vertebrata</taxon>
        <taxon>Euteleostomi</taxon>
        <taxon>Actinopterygii</taxon>
        <taxon>Neopterygii</taxon>
        <taxon>Teleostei</taxon>
        <taxon>Albuliformes</taxon>
        <taxon>Albulidae</taxon>
        <taxon>Albula</taxon>
    </lineage>
</organism>
<evidence type="ECO:0000256" key="1">
    <source>
        <dbReference type="SAM" id="Coils"/>
    </source>
</evidence>
<evidence type="ECO:0000256" key="2">
    <source>
        <dbReference type="SAM" id="MobiDB-lite"/>
    </source>
</evidence>
<dbReference type="GO" id="GO:0010389">
    <property type="term" value="P:regulation of G2/M transition of mitotic cell cycle"/>
    <property type="evidence" value="ECO:0007669"/>
    <property type="project" value="TreeGrafter"/>
</dbReference>